<evidence type="ECO:0000313" key="3">
    <source>
        <dbReference type="Proteomes" id="UP001447188"/>
    </source>
</evidence>
<reference evidence="2 3" key="1">
    <citation type="submission" date="2024-02" db="EMBL/GenBank/DDBJ databases">
        <title>Discinaceae phylogenomics.</title>
        <authorList>
            <person name="Dirks A.C."/>
            <person name="James T.Y."/>
        </authorList>
    </citation>
    <scope>NUCLEOTIDE SEQUENCE [LARGE SCALE GENOMIC DNA]</scope>
    <source>
        <strain evidence="2 3">ACD0624</strain>
    </source>
</reference>
<dbReference type="Gene3D" id="3.30.420.10">
    <property type="entry name" value="Ribonuclease H-like superfamily/Ribonuclease H"/>
    <property type="match status" value="1"/>
</dbReference>
<dbReference type="InterPro" id="IPR036397">
    <property type="entry name" value="RNaseH_sf"/>
</dbReference>
<evidence type="ECO:0000259" key="1">
    <source>
        <dbReference type="Pfam" id="PF00075"/>
    </source>
</evidence>
<accession>A0ABR3GWN5</accession>
<dbReference type="Proteomes" id="UP001447188">
    <property type="component" value="Unassembled WGS sequence"/>
</dbReference>
<dbReference type="InterPro" id="IPR002156">
    <property type="entry name" value="RNaseH_domain"/>
</dbReference>
<organism evidence="2 3">
    <name type="scientific">Discina gigas</name>
    <dbReference type="NCBI Taxonomy" id="1032678"/>
    <lineage>
        <taxon>Eukaryota</taxon>
        <taxon>Fungi</taxon>
        <taxon>Dikarya</taxon>
        <taxon>Ascomycota</taxon>
        <taxon>Pezizomycotina</taxon>
        <taxon>Pezizomycetes</taxon>
        <taxon>Pezizales</taxon>
        <taxon>Discinaceae</taxon>
        <taxon>Discina</taxon>
    </lineage>
</organism>
<protein>
    <recommendedName>
        <fullName evidence="1">RNase H type-1 domain-containing protein</fullName>
    </recommendedName>
</protein>
<name>A0ABR3GWN5_9PEZI</name>
<keyword evidence="3" id="KW-1185">Reference proteome</keyword>
<proteinExistence type="predicted"/>
<dbReference type="EMBL" id="JBBBZM010000006">
    <property type="protein sequence ID" value="KAL0640107.1"/>
    <property type="molecule type" value="Genomic_DNA"/>
</dbReference>
<sequence>MNPPYTRSFHSHLLGIKDPTLCVSPAQVASYCPFSGLTLTTWLDEYGDKFIDPTCIIVHMAGCFSTSSSSSSSATGSSSRGTHASNNTAQFSASTSYGIYHGPFSPYNFAGVVSACQQQSKPHADLYAAGMSLLQLHRVVLSPVSQAPRVQNIVLVTDSNYLVNCLTQSVYSWNLNGYRNAKGKEVANASVLKWVEGLVVRLENHGVGVRFWKIDKKENAEAMNVAKKVLEQEKLRESVFRVQLENIVRNPDHHSPPEVCQLV</sequence>
<dbReference type="SUPFAM" id="SSF53098">
    <property type="entry name" value="Ribonuclease H-like"/>
    <property type="match status" value="1"/>
</dbReference>
<gene>
    <name evidence="2" type="ORF">Q9L58_000935</name>
</gene>
<evidence type="ECO:0000313" key="2">
    <source>
        <dbReference type="EMBL" id="KAL0640107.1"/>
    </source>
</evidence>
<dbReference type="Pfam" id="PF00075">
    <property type="entry name" value="RNase_H"/>
    <property type="match status" value="1"/>
</dbReference>
<feature type="domain" description="RNase H type-1" evidence="1">
    <location>
        <begin position="117"/>
        <end position="196"/>
    </location>
</feature>
<comment type="caution">
    <text evidence="2">The sequence shown here is derived from an EMBL/GenBank/DDBJ whole genome shotgun (WGS) entry which is preliminary data.</text>
</comment>
<dbReference type="InterPro" id="IPR012337">
    <property type="entry name" value="RNaseH-like_sf"/>
</dbReference>